<dbReference type="OrthoDB" id="3546385at2759"/>
<protein>
    <recommendedName>
        <fullName evidence="1">2EXR domain-containing protein</fullName>
    </recommendedName>
</protein>
<gene>
    <name evidence="2" type="ORF">BO80DRAFT_426917</name>
</gene>
<reference evidence="2 3" key="1">
    <citation type="submission" date="2018-02" db="EMBL/GenBank/DDBJ databases">
        <title>The genomes of Aspergillus section Nigri reveals drivers in fungal speciation.</title>
        <authorList>
            <consortium name="DOE Joint Genome Institute"/>
            <person name="Vesth T.C."/>
            <person name="Nybo J."/>
            <person name="Theobald S."/>
            <person name="Brandl J."/>
            <person name="Frisvad J.C."/>
            <person name="Nielsen K.F."/>
            <person name="Lyhne E.K."/>
            <person name="Kogle M.E."/>
            <person name="Kuo A."/>
            <person name="Riley R."/>
            <person name="Clum A."/>
            <person name="Nolan M."/>
            <person name="Lipzen A."/>
            <person name="Salamov A."/>
            <person name="Henrissat B."/>
            <person name="Wiebenga A."/>
            <person name="De vries R.P."/>
            <person name="Grigoriev I.V."/>
            <person name="Mortensen U.H."/>
            <person name="Andersen M.R."/>
            <person name="Baker S.E."/>
        </authorList>
    </citation>
    <scope>NUCLEOTIDE SEQUENCE [LARGE SCALE GENOMIC DNA]</scope>
    <source>
        <strain evidence="2 3">CBS 121593</strain>
    </source>
</reference>
<evidence type="ECO:0000313" key="2">
    <source>
        <dbReference type="EMBL" id="RAK99096.1"/>
    </source>
</evidence>
<dbReference type="EMBL" id="KZ824449">
    <property type="protein sequence ID" value="RAK99096.1"/>
    <property type="molecule type" value="Genomic_DNA"/>
</dbReference>
<dbReference type="RefSeq" id="XP_025573424.1">
    <property type="nucleotide sequence ID" value="XM_025719888.1"/>
</dbReference>
<keyword evidence="3" id="KW-1185">Reference proteome</keyword>
<sequence length="285" mass="33246">MTESTNPQPPQFLQFSLLPTEIRLQIWKAALPNPVRQALYLYKKGCWKTRPDAEGHFMVEFHPDCLDAMHVSVPLFLVNHEAHAIARRWVHEQGLTICFHRPTNTFLFLRRCHPATDTLYVPHAQYREFICEPAYLPFEPESEALGLEYGTVAPQFSRIAFPKSLLLEDSHHHRITWLLEDTSYENTQEVLVVMNDAPADPNLQPDKEAVSQVQWEWEVVPGAERLEWDHDRRAYRRELGREGQDPEADAFFRLVERASVGIDETDGWQRNRPFEVKPVFAVRVH</sequence>
<name>A0A395GUF6_9EURO</name>
<dbReference type="Proteomes" id="UP000249402">
    <property type="component" value="Unassembled WGS sequence"/>
</dbReference>
<evidence type="ECO:0000259" key="1">
    <source>
        <dbReference type="Pfam" id="PF20150"/>
    </source>
</evidence>
<proteinExistence type="predicted"/>
<dbReference type="GeneID" id="37224753"/>
<dbReference type="VEuPathDB" id="FungiDB:BO80DRAFT_426917"/>
<organism evidence="2 3">
    <name type="scientific">Aspergillus ibericus CBS 121593</name>
    <dbReference type="NCBI Taxonomy" id="1448316"/>
    <lineage>
        <taxon>Eukaryota</taxon>
        <taxon>Fungi</taxon>
        <taxon>Dikarya</taxon>
        <taxon>Ascomycota</taxon>
        <taxon>Pezizomycotina</taxon>
        <taxon>Eurotiomycetes</taxon>
        <taxon>Eurotiomycetidae</taxon>
        <taxon>Eurotiales</taxon>
        <taxon>Aspergillaceae</taxon>
        <taxon>Aspergillus</taxon>
        <taxon>Aspergillus subgen. Circumdati</taxon>
    </lineage>
</organism>
<evidence type="ECO:0000313" key="3">
    <source>
        <dbReference type="Proteomes" id="UP000249402"/>
    </source>
</evidence>
<accession>A0A395GUF6</accession>
<dbReference type="AlphaFoldDB" id="A0A395GUF6"/>
<dbReference type="InterPro" id="IPR045518">
    <property type="entry name" value="2EXR"/>
</dbReference>
<feature type="domain" description="2EXR" evidence="1">
    <location>
        <begin position="12"/>
        <end position="118"/>
    </location>
</feature>
<dbReference type="Pfam" id="PF20150">
    <property type="entry name" value="2EXR"/>
    <property type="match status" value="1"/>
</dbReference>